<gene>
    <name evidence="2" type="ORF">OSB1V03_LOCUS3788</name>
</gene>
<proteinExistence type="predicted"/>
<accession>A0A7R9KHY4</accession>
<feature type="transmembrane region" description="Helical" evidence="1">
    <location>
        <begin position="31"/>
        <end position="51"/>
    </location>
</feature>
<keyword evidence="1" id="KW-0472">Membrane</keyword>
<dbReference type="EMBL" id="OC856178">
    <property type="protein sequence ID" value="CAD7623332.1"/>
    <property type="molecule type" value="Genomic_DNA"/>
</dbReference>
<keyword evidence="1" id="KW-0812">Transmembrane</keyword>
<name>A0A7R9KHY4_9ACAR</name>
<dbReference type="OrthoDB" id="10424759at2759"/>
<dbReference type="AlphaFoldDB" id="A0A7R9KHY4"/>
<evidence type="ECO:0000313" key="3">
    <source>
        <dbReference type="Proteomes" id="UP000759131"/>
    </source>
</evidence>
<evidence type="ECO:0000256" key="1">
    <source>
        <dbReference type="SAM" id="Phobius"/>
    </source>
</evidence>
<dbReference type="Proteomes" id="UP000759131">
    <property type="component" value="Unassembled WGS sequence"/>
</dbReference>
<evidence type="ECO:0000313" key="2">
    <source>
        <dbReference type="EMBL" id="CAD7623332.1"/>
    </source>
</evidence>
<keyword evidence="1" id="KW-1133">Transmembrane helix</keyword>
<organism evidence="2">
    <name type="scientific">Medioppia subpectinata</name>
    <dbReference type="NCBI Taxonomy" id="1979941"/>
    <lineage>
        <taxon>Eukaryota</taxon>
        <taxon>Metazoa</taxon>
        <taxon>Ecdysozoa</taxon>
        <taxon>Arthropoda</taxon>
        <taxon>Chelicerata</taxon>
        <taxon>Arachnida</taxon>
        <taxon>Acari</taxon>
        <taxon>Acariformes</taxon>
        <taxon>Sarcoptiformes</taxon>
        <taxon>Oribatida</taxon>
        <taxon>Brachypylina</taxon>
        <taxon>Oppioidea</taxon>
        <taxon>Oppiidae</taxon>
        <taxon>Medioppia</taxon>
    </lineage>
</organism>
<reference evidence="2" key="1">
    <citation type="submission" date="2020-11" db="EMBL/GenBank/DDBJ databases">
        <authorList>
            <person name="Tran Van P."/>
        </authorList>
    </citation>
    <scope>NUCLEOTIDE SEQUENCE</scope>
</reference>
<protein>
    <submittedName>
        <fullName evidence="2">Uncharacterized protein</fullName>
    </submittedName>
</protein>
<sequence length="503" mass="56643">MDLIREDNHQNNEVINQTMDGHKRLRTMRRIGVRILRIAIICICSCIMTVIQESAKKCKKFEELAGDGSCFLSWAKTKCPTEKSVISQADVDTYKACVKKHAEPCIQGNTVLKTMYVDLLGKFDLTKMCDPAHQKKAESYVVEVLEKNPHFLEKEHEKECSVLREAMEETKVLVFMTLAVAVIGLIDCKCDMLKEFKPEFDEIQAWAKKRCANNANLSQADLDKAKGCHTKHINPHLTSADGKVVHKFLEQRVFIKETLDVCTNKGTQDRLKNQGMSEVGVSRGMKLKKEVEANCPKFKGGFQGYNVCKSITDDFTKMTKRTVLASNMFNHSKDQLFMESNLQPFSDTLPISCEETTTEAGGVEVPECKYHKVDGVAVCPNVTKGGAIPKLMQCANKMKHDFMGFCKKPPSPELLEKVQEQCLMACVVPCVPTDMTALMGDCDIDVGGMEISMDMFCDKKKQKLGKSCASAMFKKNKNKYMNLFNKQIHLDCYARIKKELGIN</sequence>
<keyword evidence="3" id="KW-1185">Reference proteome</keyword>
<dbReference type="EMBL" id="CAJPIZ010001603">
    <property type="protein sequence ID" value="CAG2103762.1"/>
    <property type="molecule type" value="Genomic_DNA"/>
</dbReference>